<dbReference type="OrthoDB" id="187327at2157"/>
<dbReference type="InterPro" id="IPR006311">
    <property type="entry name" value="TAT_signal"/>
</dbReference>
<comment type="caution">
    <text evidence="3">The sequence shown here is derived from an EMBL/GenBank/DDBJ whole genome shotgun (WGS) entry which is preliminary data.</text>
</comment>
<dbReference type="Pfam" id="PF14344">
    <property type="entry name" value="DUF4397"/>
    <property type="match status" value="1"/>
</dbReference>
<feature type="compositionally biased region" description="Acidic residues" evidence="1">
    <location>
        <begin position="40"/>
        <end position="53"/>
    </location>
</feature>
<dbReference type="RefSeq" id="WP_066382154.1">
    <property type="nucleotide sequence ID" value="NZ_LTAZ01000005.1"/>
</dbReference>
<feature type="region of interest" description="Disordered" evidence="1">
    <location>
        <begin position="32"/>
        <end position="53"/>
    </location>
</feature>
<organism evidence="3 4">
    <name type="scientific">Halalkalicoccus paucihalophilus</name>
    <dbReference type="NCBI Taxonomy" id="1008153"/>
    <lineage>
        <taxon>Archaea</taxon>
        <taxon>Methanobacteriati</taxon>
        <taxon>Methanobacteriota</taxon>
        <taxon>Stenosarchaea group</taxon>
        <taxon>Halobacteria</taxon>
        <taxon>Halobacteriales</taxon>
        <taxon>Halococcaceae</taxon>
        <taxon>Halalkalicoccus</taxon>
    </lineage>
</organism>
<reference evidence="3 4" key="1">
    <citation type="submission" date="2016-02" db="EMBL/GenBank/DDBJ databases">
        <title>Genome sequence of Halalkalicoccus paucihalophilus DSM 24557.</title>
        <authorList>
            <person name="Poehlein A."/>
            <person name="Daniel R."/>
        </authorList>
    </citation>
    <scope>NUCLEOTIDE SEQUENCE [LARGE SCALE GENOMIC DNA]</scope>
    <source>
        <strain evidence="3 4">DSM 24557</strain>
    </source>
</reference>
<evidence type="ECO:0000313" key="4">
    <source>
        <dbReference type="Proteomes" id="UP000075321"/>
    </source>
</evidence>
<protein>
    <recommendedName>
        <fullName evidence="2">DUF4397 domain-containing protein</fullName>
    </recommendedName>
</protein>
<keyword evidence="4" id="KW-1185">Reference proteome</keyword>
<proteinExistence type="predicted"/>
<dbReference type="AlphaFoldDB" id="A0A151ACF8"/>
<evidence type="ECO:0000259" key="2">
    <source>
        <dbReference type="Pfam" id="PF14344"/>
    </source>
</evidence>
<feature type="domain" description="DUF4397" evidence="2">
    <location>
        <begin position="55"/>
        <end position="173"/>
    </location>
</feature>
<evidence type="ECO:0000313" key="3">
    <source>
        <dbReference type="EMBL" id="KYH25386.1"/>
    </source>
</evidence>
<dbReference type="EMBL" id="LTAZ01000005">
    <property type="protein sequence ID" value="KYH25386.1"/>
    <property type="molecule type" value="Genomic_DNA"/>
</dbReference>
<gene>
    <name evidence="3" type="ORF">HAPAU_20560</name>
</gene>
<dbReference type="PATRIC" id="fig|1008153.3.peg.2090"/>
<name>A0A151ACF8_9EURY</name>
<dbReference type="InterPro" id="IPR025510">
    <property type="entry name" value="DUF4397"/>
</dbReference>
<evidence type="ECO:0000256" key="1">
    <source>
        <dbReference type="SAM" id="MobiDB-lite"/>
    </source>
</evidence>
<accession>A0A151ACF8</accession>
<sequence>MAQRSGISRRRFVQLGGGVAVVGLAGGFASADNHGNGSDDGMESSDSMGDDGETANVRVAHLSPDAPNVDVFVDDEAVLEDVPFKAVSDYLELPAGTYNVKVAPAGEGTDAAVLEADLDVPAADLTVAAIGEVADENQPLELAVFEDDNSDPGDDTARVRAVHTSPDAPAVDVVVAETGDAIFEGVEFGDAAYAEVPAGEYRLCIYPAGEREEAVLGADVEAMGGTVASAFATGYVMPDDAPADEEFDIVLTVDSE</sequence>
<dbReference type="PROSITE" id="PS51318">
    <property type="entry name" value="TAT"/>
    <property type="match status" value="1"/>
</dbReference>
<dbReference type="Proteomes" id="UP000075321">
    <property type="component" value="Unassembled WGS sequence"/>
</dbReference>